<keyword evidence="1" id="KW-0472">Membrane</keyword>
<feature type="transmembrane region" description="Helical" evidence="1">
    <location>
        <begin position="44"/>
        <end position="64"/>
    </location>
</feature>
<reference evidence="2" key="1">
    <citation type="submission" date="2016-10" db="EMBL/GenBank/DDBJ databases">
        <authorList>
            <person name="de Groot N.N."/>
        </authorList>
    </citation>
    <scope>NUCLEOTIDE SEQUENCE</scope>
</reference>
<evidence type="ECO:0000256" key="1">
    <source>
        <dbReference type="SAM" id="Phobius"/>
    </source>
</evidence>
<proteinExistence type="predicted"/>
<dbReference type="Pfam" id="PF09624">
    <property type="entry name" value="DUF2393"/>
    <property type="match status" value="1"/>
</dbReference>
<dbReference type="AlphaFoldDB" id="A0A1W1BDD2"/>
<keyword evidence="1" id="KW-0812">Transmembrane</keyword>
<protein>
    <submittedName>
        <fullName evidence="2">Membrane protein</fullName>
    </submittedName>
</protein>
<accession>A0A1W1BDD2</accession>
<dbReference type="InterPro" id="IPR013417">
    <property type="entry name" value="CHP02588"/>
</dbReference>
<feature type="transmembrane region" description="Helical" evidence="1">
    <location>
        <begin position="17"/>
        <end position="37"/>
    </location>
</feature>
<name>A0A1W1BDD2_9ZZZZ</name>
<dbReference type="EMBL" id="FPHF01000011">
    <property type="protein sequence ID" value="SFV51512.1"/>
    <property type="molecule type" value="Genomic_DNA"/>
</dbReference>
<organism evidence="2">
    <name type="scientific">hydrothermal vent metagenome</name>
    <dbReference type="NCBI Taxonomy" id="652676"/>
    <lineage>
        <taxon>unclassified sequences</taxon>
        <taxon>metagenomes</taxon>
        <taxon>ecological metagenomes</taxon>
    </lineage>
</organism>
<evidence type="ECO:0000313" key="2">
    <source>
        <dbReference type="EMBL" id="SFV51512.1"/>
    </source>
</evidence>
<sequence length="170" mass="19491">MNNKITLFIDSLIKWDYLLFGSVFVLFLLCVILGIVLRKKLILALLFLVLGFSILLLGPTLGYIKLHETLFKNSTILKSQKILQFSQAVVVKGSLTNESNKYFKECKITASAYAVSSNKLKNYLKKFKPFKKMSIIEVDIQKSETREFKIIVEPFTYSRDYNISLGADCR</sequence>
<gene>
    <name evidence="2" type="ORF">MNB_SM-4-551</name>
</gene>
<keyword evidence="1" id="KW-1133">Transmembrane helix</keyword>